<dbReference type="HOGENOM" id="CLU_956544_0_0_1"/>
<keyword evidence="5" id="KW-0560">Oxidoreductase</keyword>
<evidence type="ECO:0000256" key="4">
    <source>
        <dbReference type="PIRSR" id="PIRSR600898-1"/>
    </source>
</evidence>
<dbReference type="GO" id="GO:0005737">
    <property type="term" value="C:cytoplasm"/>
    <property type="evidence" value="ECO:0007669"/>
    <property type="project" value="TreeGrafter"/>
</dbReference>
<dbReference type="PANTHER" id="PTHR28657">
    <property type="entry name" value="INDOLEAMINE 2,3-DIOXYGENASE"/>
    <property type="match status" value="1"/>
</dbReference>
<proteinExistence type="inferred from homology"/>
<dbReference type="GO" id="GO:0046872">
    <property type="term" value="F:metal ion binding"/>
    <property type="evidence" value="ECO:0007669"/>
    <property type="project" value="UniProtKB-UniRule"/>
</dbReference>
<organism evidence="7 8">
    <name type="scientific">Exophiala sideris</name>
    <dbReference type="NCBI Taxonomy" id="1016849"/>
    <lineage>
        <taxon>Eukaryota</taxon>
        <taxon>Fungi</taxon>
        <taxon>Dikarya</taxon>
        <taxon>Ascomycota</taxon>
        <taxon>Pezizomycotina</taxon>
        <taxon>Eurotiomycetes</taxon>
        <taxon>Chaetothyriomycetidae</taxon>
        <taxon>Chaetothyriales</taxon>
        <taxon>Herpotrichiellaceae</taxon>
        <taxon>Exophiala</taxon>
    </lineage>
</organism>
<name>A0A0D1YMT4_9EURO</name>
<evidence type="ECO:0000256" key="5">
    <source>
        <dbReference type="RuleBase" id="RU369119"/>
    </source>
</evidence>
<dbReference type="EC" id="1.13.11.52" evidence="5"/>
<dbReference type="InterPro" id="IPR000898">
    <property type="entry name" value="Indolamine_dOase"/>
</dbReference>
<feature type="region of interest" description="Disordered" evidence="6">
    <location>
        <begin position="233"/>
        <end position="262"/>
    </location>
</feature>
<evidence type="ECO:0000313" key="7">
    <source>
        <dbReference type="EMBL" id="KIV84227.1"/>
    </source>
</evidence>
<protein>
    <recommendedName>
        <fullName evidence="5">Indoleamine 2,3-dioxygenase</fullName>
        <ecNumber evidence="5">1.13.11.52</ecNumber>
    </recommendedName>
</protein>
<feature type="binding site" description="proximal binding residue" evidence="4">
    <location>
        <position position="214"/>
    </location>
    <ligand>
        <name>heme b</name>
        <dbReference type="ChEBI" id="CHEBI:60344"/>
    </ligand>
    <ligandPart>
        <name>Fe</name>
        <dbReference type="ChEBI" id="CHEBI:18248"/>
    </ligandPart>
</feature>
<dbReference type="GO" id="GO:0033754">
    <property type="term" value="F:indoleamine 2,3-dioxygenase activity"/>
    <property type="evidence" value="ECO:0007669"/>
    <property type="project" value="UniProtKB-EC"/>
</dbReference>
<dbReference type="Pfam" id="PF01231">
    <property type="entry name" value="IDO"/>
    <property type="match status" value="2"/>
</dbReference>
<dbReference type="GO" id="GO:0020037">
    <property type="term" value="F:heme binding"/>
    <property type="evidence" value="ECO:0007669"/>
    <property type="project" value="UniProtKB-UniRule"/>
</dbReference>
<keyword evidence="2 4" id="KW-0479">Metal-binding</keyword>
<dbReference type="SUPFAM" id="SSF140959">
    <property type="entry name" value="Indolic compounds 2,3-dioxygenase-like"/>
    <property type="match status" value="1"/>
</dbReference>
<dbReference type="Gene3D" id="1.20.58.480">
    <property type="match status" value="1"/>
</dbReference>
<comment type="similarity">
    <text evidence="1 5">Belongs to the indoleamine 2,3-dioxygenase family.</text>
</comment>
<dbReference type="EMBL" id="KN846951">
    <property type="protein sequence ID" value="KIV84227.1"/>
    <property type="molecule type" value="Genomic_DNA"/>
</dbReference>
<dbReference type="Proteomes" id="UP000053599">
    <property type="component" value="Unassembled WGS sequence"/>
</dbReference>
<evidence type="ECO:0000256" key="3">
    <source>
        <dbReference type="ARBA" id="ARBA00023004"/>
    </source>
</evidence>
<evidence type="ECO:0000313" key="8">
    <source>
        <dbReference type="Proteomes" id="UP000053599"/>
    </source>
</evidence>
<evidence type="ECO:0000256" key="1">
    <source>
        <dbReference type="ARBA" id="ARBA00007119"/>
    </source>
</evidence>
<dbReference type="OrthoDB" id="540174at2759"/>
<comment type="catalytic activity">
    <reaction evidence="5">
        <text>L-tryptophan + O2 = N-formyl-L-kynurenine</text>
        <dbReference type="Rhea" id="RHEA:24536"/>
        <dbReference type="ChEBI" id="CHEBI:15379"/>
        <dbReference type="ChEBI" id="CHEBI:57912"/>
        <dbReference type="ChEBI" id="CHEBI:58629"/>
    </reaction>
</comment>
<keyword evidence="3 4" id="KW-0408">Iron</keyword>
<sequence length="291" mass="32263">MVLSNFEFKLSGQDLTRLEDLQVMMTLTGTRDEEWFYMISVAAEARGAPLSAASFKCMEAMHERDDHGVASTVQSLAAVIRDLTTILYQGVHFGILPHDVFYDVGNGQGQWRKYSGGSNAQSALIRFLDIVLGVTHLGKEESAPYPTSAMSPPAIGGLLEENENLHAPRAPRLPVSYRPDNKFKEYITRYSVCASVKQAYDDAVEALVSFRSVHIQIAARFIIQPSKCSRLLPHKELPGTETAPPNRPNLHGTGGTEFMSFLKKSRDETRQAAFLPLEQGSRSGWSSQKEQ</sequence>
<dbReference type="STRING" id="1016849.A0A0D1YMT4"/>
<dbReference type="AlphaFoldDB" id="A0A0D1YMT4"/>
<dbReference type="GO" id="GO:0034354">
    <property type="term" value="P:'de novo' NAD+ biosynthetic process from L-tryptophan"/>
    <property type="evidence" value="ECO:0007669"/>
    <property type="project" value="TreeGrafter"/>
</dbReference>
<dbReference type="InterPro" id="IPR037217">
    <property type="entry name" value="Trp/Indoleamine_2_3_dOase-like"/>
</dbReference>
<accession>A0A0D1YMT4</accession>
<evidence type="ECO:0000256" key="6">
    <source>
        <dbReference type="SAM" id="MobiDB-lite"/>
    </source>
</evidence>
<dbReference type="GO" id="GO:0019441">
    <property type="term" value="P:L-tryptophan catabolic process to kynurenine"/>
    <property type="evidence" value="ECO:0007669"/>
    <property type="project" value="UniProtKB-UniRule"/>
</dbReference>
<keyword evidence="5" id="KW-0223">Dioxygenase</keyword>
<gene>
    <name evidence="7" type="ORF">PV11_00018</name>
</gene>
<comment type="function">
    <text evidence="5">Produces N-formyl-kynurenine through the oxidation of tryptophan.</text>
</comment>
<evidence type="ECO:0000256" key="2">
    <source>
        <dbReference type="ARBA" id="ARBA00022723"/>
    </source>
</evidence>
<dbReference type="PANTHER" id="PTHR28657:SF5">
    <property type="entry name" value="INDOLEAMINE 2,3-DIOXYGENASE"/>
    <property type="match status" value="1"/>
</dbReference>
<keyword evidence="4 5" id="KW-0349">Heme</keyword>
<reference evidence="7 8" key="1">
    <citation type="submission" date="2015-01" db="EMBL/GenBank/DDBJ databases">
        <title>The Genome Sequence of Exophiala sideris CBS121828.</title>
        <authorList>
            <consortium name="The Broad Institute Genomics Platform"/>
            <person name="Cuomo C."/>
            <person name="de Hoog S."/>
            <person name="Gorbushina A."/>
            <person name="Stielow B."/>
            <person name="Teixiera M."/>
            <person name="Abouelleil A."/>
            <person name="Chapman S.B."/>
            <person name="Priest M."/>
            <person name="Young S.K."/>
            <person name="Wortman J."/>
            <person name="Nusbaum C."/>
            <person name="Birren B."/>
        </authorList>
    </citation>
    <scope>NUCLEOTIDE SEQUENCE [LARGE SCALE GENOMIC DNA]</scope>
    <source>
        <strain evidence="7 8">CBS 121828</strain>
    </source>
</reference>